<dbReference type="KEGG" id="cei:CEPID_01000"/>
<evidence type="ECO:0000313" key="2">
    <source>
        <dbReference type="Proteomes" id="UP000035368"/>
    </source>
</evidence>
<dbReference type="EMBL" id="CP011541">
    <property type="protein sequence ID" value="AKK02094.1"/>
    <property type="molecule type" value="Genomic_DNA"/>
</dbReference>
<dbReference type="Proteomes" id="UP000035368">
    <property type="component" value="Chromosome"/>
</dbReference>
<reference evidence="1 2" key="1">
    <citation type="submission" date="2015-05" db="EMBL/GenBank/DDBJ databases">
        <title>Complete genome sequence of Corynebacterium epidermidicanis DSM 45586, isolated from the skin of a dog suffering from pruritus.</title>
        <authorList>
            <person name="Ruckert C."/>
            <person name="Albersmeier A."/>
            <person name="Winkler A."/>
            <person name="Tauch A."/>
        </authorList>
    </citation>
    <scope>NUCLEOTIDE SEQUENCE [LARGE SCALE GENOMIC DNA]</scope>
    <source>
        <strain evidence="1 2">DSM 45586</strain>
    </source>
</reference>
<protein>
    <submittedName>
        <fullName evidence="1">Uncharacterized protein</fullName>
    </submittedName>
</protein>
<name>A0A0G3GLP3_9CORY</name>
<dbReference type="PATRIC" id="fig|1050174.4.peg.209"/>
<accession>A0A0G3GLP3</accession>
<organism evidence="1 2">
    <name type="scientific">Corynebacterium epidermidicanis</name>
    <dbReference type="NCBI Taxonomy" id="1050174"/>
    <lineage>
        <taxon>Bacteria</taxon>
        <taxon>Bacillati</taxon>
        <taxon>Actinomycetota</taxon>
        <taxon>Actinomycetes</taxon>
        <taxon>Mycobacteriales</taxon>
        <taxon>Corynebacteriaceae</taxon>
        <taxon>Corynebacterium</taxon>
    </lineage>
</organism>
<sequence length="183" mass="19095">MAAIPSSLQFEQNQSTVTTAKNTFSFDRPAICGYGILGTMTQGSPAAQSQFTNHLDDAILAVAVGTSAALRKPVQRLAVLAAGVGAVAVINSTDDDPDNDPAVIVDRVRHRLGDVGERPGPASDMPAGDLGSPARTWGVVAGVVLTVLAIARFEQRVLRSGWSRCVEGVAVGAATYQLCRHAR</sequence>
<dbReference type="STRING" id="1050174.CEPID_01000"/>
<evidence type="ECO:0000313" key="1">
    <source>
        <dbReference type="EMBL" id="AKK02094.1"/>
    </source>
</evidence>
<dbReference type="AlphaFoldDB" id="A0A0G3GLP3"/>
<keyword evidence="2" id="KW-1185">Reference proteome</keyword>
<gene>
    <name evidence="1" type="ORF">CEPID_01000</name>
</gene>
<proteinExistence type="predicted"/>